<evidence type="ECO:0000313" key="1">
    <source>
        <dbReference type="EMBL" id="KAI3745444.1"/>
    </source>
</evidence>
<organism evidence="1 2">
    <name type="scientific">Smallanthus sonchifolius</name>
    <dbReference type="NCBI Taxonomy" id="185202"/>
    <lineage>
        <taxon>Eukaryota</taxon>
        <taxon>Viridiplantae</taxon>
        <taxon>Streptophyta</taxon>
        <taxon>Embryophyta</taxon>
        <taxon>Tracheophyta</taxon>
        <taxon>Spermatophyta</taxon>
        <taxon>Magnoliopsida</taxon>
        <taxon>eudicotyledons</taxon>
        <taxon>Gunneridae</taxon>
        <taxon>Pentapetalae</taxon>
        <taxon>asterids</taxon>
        <taxon>campanulids</taxon>
        <taxon>Asterales</taxon>
        <taxon>Asteraceae</taxon>
        <taxon>Asteroideae</taxon>
        <taxon>Heliantheae alliance</taxon>
        <taxon>Millerieae</taxon>
        <taxon>Smallanthus</taxon>
    </lineage>
</organism>
<gene>
    <name evidence="1" type="ORF">L1987_58556</name>
</gene>
<dbReference type="EMBL" id="CM042036">
    <property type="protein sequence ID" value="KAI3745444.1"/>
    <property type="molecule type" value="Genomic_DNA"/>
</dbReference>
<protein>
    <submittedName>
        <fullName evidence="1">Uncharacterized protein</fullName>
    </submittedName>
</protein>
<keyword evidence="2" id="KW-1185">Reference proteome</keyword>
<sequence>MPNLAALRDSNARHRSPHKSHPFHLFPTPINLHNNQHLRPPSPQFRDSGNDYHFSGTMIAPEEDDNLNCFFDFSLIDQIPVPGGELPSLESDFLWSSNPFTDSSDLSAGFLDSSCCKELGSRKRMNPASCSATDSKACREKRRRDKMNEKFQELNEILDPGRPPKADKTVILSDAIRRVIQWREEAVKLKESTQDLQAKINELKVEKTELRDEKQKLKAEKERLEQQVKVFSRPPATSAFFPYSQSPVVDGKFVPFMGYHGVPMWPFASVSAVDTSEDHILRSPLA</sequence>
<evidence type="ECO:0000313" key="2">
    <source>
        <dbReference type="Proteomes" id="UP001056120"/>
    </source>
</evidence>
<accession>A0ACB9DFM7</accession>
<proteinExistence type="predicted"/>
<comment type="caution">
    <text evidence="1">The sequence shown here is derived from an EMBL/GenBank/DDBJ whole genome shotgun (WGS) entry which is preliminary data.</text>
</comment>
<reference evidence="2" key="1">
    <citation type="journal article" date="2022" name="Mol. Ecol. Resour.">
        <title>The genomes of chicory, endive, great burdock and yacon provide insights into Asteraceae palaeo-polyploidization history and plant inulin production.</title>
        <authorList>
            <person name="Fan W."/>
            <person name="Wang S."/>
            <person name="Wang H."/>
            <person name="Wang A."/>
            <person name="Jiang F."/>
            <person name="Liu H."/>
            <person name="Zhao H."/>
            <person name="Xu D."/>
            <person name="Zhang Y."/>
        </authorList>
    </citation>
    <scope>NUCLEOTIDE SEQUENCE [LARGE SCALE GENOMIC DNA]</scope>
    <source>
        <strain evidence="2">cv. Yunnan</strain>
    </source>
</reference>
<dbReference type="Proteomes" id="UP001056120">
    <property type="component" value="Linkage Group LG19"/>
</dbReference>
<reference evidence="1 2" key="2">
    <citation type="journal article" date="2022" name="Mol. Ecol. Resour.">
        <title>The genomes of chicory, endive, great burdock and yacon provide insights into Asteraceae paleo-polyploidization history and plant inulin production.</title>
        <authorList>
            <person name="Fan W."/>
            <person name="Wang S."/>
            <person name="Wang H."/>
            <person name="Wang A."/>
            <person name="Jiang F."/>
            <person name="Liu H."/>
            <person name="Zhao H."/>
            <person name="Xu D."/>
            <person name="Zhang Y."/>
        </authorList>
    </citation>
    <scope>NUCLEOTIDE SEQUENCE [LARGE SCALE GENOMIC DNA]</scope>
    <source>
        <strain evidence="2">cv. Yunnan</strain>
        <tissue evidence="1">Leaves</tissue>
    </source>
</reference>
<name>A0ACB9DFM7_9ASTR</name>